<dbReference type="Pfam" id="PF06240">
    <property type="entry name" value="COXG"/>
    <property type="match status" value="1"/>
</dbReference>
<dbReference type="RefSeq" id="WP_169624355.1">
    <property type="nucleotide sequence ID" value="NZ_JABBNT010000002.1"/>
</dbReference>
<evidence type="ECO:0000313" key="4">
    <source>
        <dbReference type="Proteomes" id="UP000539372"/>
    </source>
</evidence>
<dbReference type="PANTHER" id="PTHR38588">
    <property type="entry name" value="BLL0334 PROTEIN"/>
    <property type="match status" value="1"/>
</dbReference>
<sequence length="236" mass="24784">MDMQGEYRIPAKRETVWEALNDPEVLKACIPGCQELTRTEDGGFEASVKAKVGPVSATFKGAVRLENVNPPESYTIAGEGKGGAAGFAKGGADVKLTEDGDETILNYEVKAQVGGKLAQIGARLVDSTAKKYATDFFATFAEIVQSRAGGAQTEDQTEQAAPEPSAAAPTPAPESGVEPAPVEAPAANEDKIREDATRAATEAARKTGAKRKGFSPTYWIIILIIALLGLTLIFNG</sequence>
<feature type="region of interest" description="Disordered" evidence="1">
    <location>
        <begin position="148"/>
        <end position="207"/>
    </location>
</feature>
<dbReference type="Gene3D" id="3.30.530.20">
    <property type="match status" value="1"/>
</dbReference>
<comment type="caution">
    <text evidence="3">The sequence shown here is derived from an EMBL/GenBank/DDBJ whole genome shotgun (WGS) entry which is preliminary data.</text>
</comment>
<accession>A0A7Y0DYP0</accession>
<dbReference type="CDD" id="cd05018">
    <property type="entry name" value="CoxG"/>
    <property type="match status" value="1"/>
</dbReference>
<feature type="compositionally biased region" description="Basic and acidic residues" evidence="1">
    <location>
        <begin position="188"/>
        <end position="197"/>
    </location>
</feature>
<keyword evidence="2" id="KW-0472">Membrane</keyword>
<evidence type="ECO:0000256" key="1">
    <source>
        <dbReference type="SAM" id="MobiDB-lite"/>
    </source>
</evidence>
<dbReference type="SUPFAM" id="SSF55961">
    <property type="entry name" value="Bet v1-like"/>
    <property type="match status" value="1"/>
</dbReference>
<feature type="transmembrane region" description="Helical" evidence="2">
    <location>
        <begin position="216"/>
        <end position="234"/>
    </location>
</feature>
<dbReference type="InterPro" id="IPR023393">
    <property type="entry name" value="START-like_dom_sf"/>
</dbReference>
<keyword evidence="2" id="KW-0812">Transmembrane</keyword>
<reference evidence="3 4" key="1">
    <citation type="submission" date="2020-04" db="EMBL/GenBank/DDBJ databases">
        <title>Rhodospirillaceae bacterium KN72 isolated from deep sea.</title>
        <authorList>
            <person name="Zhang D.-C."/>
        </authorList>
    </citation>
    <scope>NUCLEOTIDE SEQUENCE [LARGE SCALE GENOMIC DNA]</scope>
    <source>
        <strain evidence="3 4">KN72</strain>
    </source>
</reference>
<dbReference type="PANTHER" id="PTHR38588:SF1">
    <property type="entry name" value="BLL0334 PROTEIN"/>
    <property type="match status" value="1"/>
</dbReference>
<dbReference type="AlphaFoldDB" id="A0A7Y0DYP0"/>
<protein>
    <submittedName>
        <fullName evidence="3">Carbon monoxide dehydrogenase subunit G</fullName>
    </submittedName>
</protein>
<gene>
    <name evidence="3" type="ORF">HH303_06120</name>
</gene>
<feature type="compositionally biased region" description="Low complexity" evidence="1">
    <location>
        <begin position="158"/>
        <end position="187"/>
    </location>
</feature>
<evidence type="ECO:0000313" key="3">
    <source>
        <dbReference type="EMBL" id="NMM44044.1"/>
    </source>
</evidence>
<dbReference type="Proteomes" id="UP000539372">
    <property type="component" value="Unassembled WGS sequence"/>
</dbReference>
<name>A0A7Y0DYP0_9PROT</name>
<dbReference type="InterPro" id="IPR010419">
    <property type="entry name" value="CO_DH_gsu"/>
</dbReference>
<organism evidence="3 4">
    <name type="scientific">Pacificispira spongiicola</name>
    <dbReference type="NCBI Taxonomy" id="2729598"/>
    <lineage>
        <taxon>Bacteria</taxon>
        <taxon>Pseudomonadati</taxon>
        <taxon>Pseudomonadota</taxon>
        <taxon>Alphaproteobacteria</taxon>
        <taxon>Rhodospirillales</taxon>
        <taxon>Rhodospirillaceae</taxon>
        <taxon>Pacificispira</taxon>
    </lineage>
</organism>
<evidence type="ECO:0000256" key="2">
    <source>
        <dbReference type="SAM" id="Phobius"/>
    </source>
</evidence>
<keyword evidence="2" id="KW-1133">Transmembrane helix</keyword>
<proteinExistence type="predicted"/>
<keyword evidence="4" id="KW-1185">Reference proteome</keyword>
<dbReference type="EMBL" id="JABBNT010000002">
    <property type="protein sequence ID" value="NMM44044.1"/>
    <property type="molecule type" value="Genomic_DNA"/>
</dbReference>